<proteinExistence type="predicted"/>
<dbReference type="Proteomes" id="UP000230719">
    <property type="component" value="Unassembled WGS sequence"/>
</dbReference>
<name>A0A2G9F8D9_9FUSO</name>
<evidence type="ECO:0000313" key="1">
    <source>
        <dbReference type="EMBL" id="PIM89432.1"/>
    </source>
</evidence>
<dbReference type="Pfam" id="PF13332">
    <property type="entry name" value="Fil_haemagg_2"/>
    <property type="match status" value="1"/>
</dbReference>
<accession>A0A2G9F8D9</accession>
<dbReference type="EMBL" id="NPND01000028">
    <property type="protein sequence ID" value="PIM89432.1"/>
    <property type="molecule type" value="Genomic_DNA"/>
</dbReference>
<evidence type="ECO:0008006" key="3">
    <source>
        <dbReference type="Google" id="ProtNLM"/>
    </source>
</evidence>
<protein>
    <recommendedName>
        <fullName evidence="3">Hemolysin</fullName>
    </recommendedName>
</protein>
<organism evidence="1 2">
    <name type="scientific">Fusobacterium animalis</name>
    <dbReference type="NCBI Taxonomy" id="76859"/>
    <lineage>
        <taxon>Bacteria</taxon>
        <taxon>Fusobacteriati</taxon>
        <taxon>Fusobacteriota</taxon>
        <taxon>Fusobacteriia</taxon>
        <taxon>Fusobacteriales</taxon>
        <taxon>Fusobacteriaceae</taxon>
        <taxon>Fusobacterium</taxon>
    </lineage>
</organism>
<dbReference type="AlphaFoldDB" id="A0A2G9F8D9"/>
<dbReference type="GO" id="GO:0003824">
    <property type="term" value="F:catalytic activity"/>
    <property type="evidence" value="ECO:0007669"/>
    <property type="project" value="UniProtKB-ARBA"/>
</dbReference>
<dbReference type="InterPro" id="IPR025157">
    <property type="entry name" value="Hemagglutinin_rpt"/>
</dbReference>
<sequence length="248" mass="26597">MQLLYNLKLAGVNLGFNKSSSKTNAHNESVVVTTIKGKDENSSITYNNVKNIEYVGTQAKNTKFIYNNVDNITKKAVEINNSYSSSNKSTGVSAGVNIGYGRKALTDNASVSVSASKSKMNSNGTTYQNGLFVNVDEEHNNTKNMTLSGFNKIGGKVTGNIQNLTIESKQNTLNTTRNTKGASLSLSPNSNVISGVGINYANKDLESVTKNTVVGNVEIGKSSGDEINKDLDTMTEVTKDEDTNSKNI</sequence>
<gene>
    <name evidence="1" type="ORF">CI114_08640</name>
</gene>
<evidence type="ECO:0000313" key="2">
    <source>
        <dbReference type="Proteomes" id="UP000230719"/>
    </source>
</evidence>
<comment type="caution">
    <text evidence="1">The sequence shown here is derived from an EMBL/GenBank/DDBJ whole genome shotgun (WGS) entry which is preliminary data.</text>
</comment>
<reference evidence="1 2" key="1">
    <citation type="submission" date="2017-08" db="EMBL/GenBank/DDBJ databases">
        <title>Analysis of Fusobacterium persistence and antibiotic response in human colorectal.</title>
        <authorList>
            <person name="Bullman S."/>
        </authorList>
    </citation>
    <scope>NUCLEOTIDE SEQUENCE [LARGE SCALE GENOMIC DNA]</scope>
    <source>
        <strain evidence="1 2">P2_CP</strain>
    </source>
</reference>